<gene>
    <name evidence="2" type="primary">AAGAB</name>
</gene>
<name>A0A674HRY1_TAEGU</name>
<dbReference type="Ensembl" id="ENSTGUT00000019971.1">
    <property type="protein sequence ID" value="ENSTGUP00000038511.1"/>
    <property type="gene ID" value="ENSTGUG00000009497.2"/>
</dbReference>
<protein>
    <submittedName>
        <fullName evidence="2">Alpha and gamma adaptin binding protein</fullName>
    </submittedName>
</protein>
<reference evidence="2 3" key="1">
    <citation type="journal article" date="2010" name="Nature">
        <title>The genome of a songbird.</title>
        <authorList>
            <person name="Warren W.C."/>
            <person name="Clayton D.F."/>
            <person name="Ellegren H."/>
            <person name="Arnold A.P."/>
            <person name="Hillier L.W."/>
            <person name="Kunstner A."/>
            <person name="Searle S."/>
            <person name="White S."/>
            <person name="Vilella A.J."/>
            <person name="Fairley S."/>
            <person name="Heger A."/>
            <person name="Kong L."/>
            <person name="Ponting C.P."/>
            <person name="Jarvis E.D."/>
            <person name="Mello C.V."/>
            <person name="Minx P."/>
            <person name="Lovell P."/>
            <person name="Velho T.A."/>
            <person name="Ferris M."/>
            <person name="Balakrishnan C.N."/>
            <person name="Sinha S."/>
            <person name="Blatti C."/>
            <person name="London S.E."/>
            <person name="Li Y."/>
            <person name="Lin Y.C."/>
            <person name="George J."/>
            <person name="Sweedler J."/>
            <person name="Southey B."/>
            <person name="Gunaratne P."/>
            <person name="Watson M."/>
            <person name="Nam K."/>
            <person name="Backstrom N."/>
            <person name="Smeds L."/>
            <person name="Nabholz B."/>
            <person name="Itoh Y."/>
            <person name="Whitney O."/>
            <person name="Pfenning A.R."/>
            <person name="Howard J."/>
            <person name="Volker M."/>
            <person name="Skinner B.M."/>
            <person name="Griffin D.K."/>
            <person name="Ye L."/>
            <person name="McLaren W.M."/>
            <person name="Flicek P."/>
            <person name="Quesada V."/>
            <person name="Velasco G."/>
            <person name="Lopez-Otin C."/>
            <person name="Puente X.S."/>
            <person name="Olender T."/>
            <person name="Lancet D."/>
            <person name="Smit A.F."/>
            <person name="Hubley R."/>
            <person name="Konkel M.K."/>
            <person name="Walker J.A."/>
            <person name="Batzer M.A."/>
            <person name="Gu W."/>
            <person name="Pollock D.D."/>
            <person name="Chen L."/>
            <person name="Cheng Z."/>
            <person name="Eichler E.E."/>
            <person name="Stapley J."/>
            <person name="Slate J."/>
            <person name="Ekblom R."/>
            <person name="Birkhead T."/>
            <person name="Burke T."/>
            <person name="Burt D."/>
            <person name="Scharff C."/>
            <person name="Adam I."/>
            <person name="Richard H."/>
            <person name="Sultan M."/>
            <person name="Soldatov A."/>
            <person name="Lehrach H."/>
            <person name="Edwards S.V."/>
            <person name="Yang S.P."/>
            <person name="Li X."/>
            <person name="Graves T."/>
            <person name="Fulton L."/>
            <person name="Nelson J."/>
            <person name="Chinwalla A."/>
            <person name="Hou S."/>
            <person name="Mardis E.R."/>
            <person name="Wilson R.K."/>
        </authorList>
    </citation>
    <scope>NUCLEOTIDE SEQUENCE [LARGE SCALE GENOMIC DNA]</scope>
</reference>
<evidence type="ECO:0000313" key="3">
    <source>
        <dbReference type="Proteomes" id="UP000007754"/>
    </source>
</evidence>
<dbReference type="AlphaFoldDB" id="A0A674HRY1"/>
<feature type="region of interest" description="Disordered" evidence="1">
    <location>
        <begin position="194"/>
        <end position="237"/>
    </location>
</feature>
<dbReference type="GO" id="GO:0005829">
    <property type="term" value="C:cytosol"/>
    <property type="evidence" value="ECO:0007669"/>
    <property type="project" value="Ensembl"/>
</dbReference>
<proteinExistence type="predicted"/>
<sequence length="445" mass="48800">MAAAARPLALLTSCAAGFAPEELVKRITGKDDLTMDAITSGRVNFYPWTIDNKYYSADIHLCVVPNTFHVTGEIAEAVQAFVVYFDSTTKTGLEGVSEWLPLTEEWLPEVMILVCDRVSENGVSRQKAQEWCIKHGFELVELSPEELPDEDDDFPESTGVKRIVQALNANVWSNVLIKGDRTQGFGLLSTLAGANRSRGCEETPETESSPSPGDREESQSDGGEDGAGTHSLEPDSAADPVLDMDIQELASLTTRDGDLGNFERLFSKLKEMKGNAPGELDLSSGTSCRGSERARSELGGVKFLFSSLESFRSSCSFHSFALHLDNALESSRCCSGIPKSKSRRCSGVPKSRSRRCCGSSQIQEQEVPWSSQIQEQEVLWSSQIQEQEVFTAELHNPTPLLPTDKAATLPHEQRKLHAEKVAKAFWMAIGGDRDEIEGLSSDEEN</sequence>
<dbReference type="InParanoid" id="A0A674HRY1"/>
<dbReference type="GO" id="GO:0016607">
    <property type="term" value="C:nuclear speck"/>
    <property type="evidence" value="ECO:0007669"/>
    <property type="project" value="Ensembl"/>
</dbReference>
<dbReference type="InterPro" id="IPR019341">
    <property type="entry name" value="Alpha/Gamma-adaptin-bd_p34"/>
</dbReference>
<dbReference type="Proteomes" id="UP000007754">
    <property type="component" value="Chromosome 10"/>
</dbReference>
<reference evidence="2" key="2">
    <citation type="submission" date="2025-08" db="UniProtKB">
        <authorList>
            <consortium name="Ensembl"/>
        </authorList>
    </citation>
    <scope>IDENTIFICATION</scope>
</reference>
<dbReference type="Gene3D" id="3.40.50.11960">
    <property type="match status" value="1"/>
</dbReference>
<evidence type="ECO:0000313" key="2">
    <source>
        <dbReference type="Ensembl" id="ENSTGUP00000038511.1"/>
    </source>
</evidence>
<dbReference type="Pfam" id="PF10199">
    <property type="entry name" value="Adaptin_binding"/>
    <property type="match status" value="1"/>
</dbReference>
<reference evidence="2" key="3">
    <citation type="submission" date="2025-09" db="UniProtKB">
        <authorList>
            <consortium name="Ensembl"/>
        </authorList>
    </citation>
    <scope>IDENTIFICATION</scope>
</reference>
<dbReference type="PANTHER" id="PTHR14659:SF1">
    <property type="entry name" value="ALPHA- AND GAMMA-ADAPTIN-BINDING PROTEIN P34"/>
    <property type="match status" value="1"/>
</dbReference>
<dbReference type="GeneTree" id="ENSGT00390000007218"/>
<keyword evidence="3" id="KW-1185">Reference proteome</keyword>
<evidence type="ECO:0000256" key="1">
    <source>
        <dbReference type="SAM" id="MobiDB-lite"/>
    </source>
</evidence>
<dbReference type="PANTHER" id="PTHR14659">
    <property type="entry name" value="ALPHA- AND GAMMA-ADAPTIN-BINDING PROTEIN P34"/>
    <property type="match status" value="1"/>
</dbReference>
<accession>A0A674HRY1</accession>
<organism evidence="2 3">
    <name type="scientific">Taeniopygia guttata</name>
    <name type="common">Zebra finch</name>
    <name type="synonym">Poephila guttata</name>
    <dbReference type="NCBI Taxonomy" id="59729"/>
    <lineage>
        <taxon>Eukaryota</taxon>
        <taxon>Metazoa</taxon>
        <taxon>Chordata</taxon>
        <taxon>Craniata</taxon>
        <taxon>Vertebrata</taxon>
        <taxon>Euteleostomi</taxon>
        <taxon>Archelosauria</taxon>
        <taxon>Archosauria</taxon>
        <taxon>Dinosauria</taxon>
        <taxon>Saurischia</taxon>
        <taxon>Theropoda</taxon>
        <taxon>Coelurosauria</taxon>
        <taxon>Aves</taxon>
        <taxon>Neognathae</taxon>
        <taxon>Neoaves</taxon>
        <taxon>Telluraves</taxon>
        <taxon>Australaves</taxon>
        <taxon>Passeriformes</taxon>
        <taxon>Passeroidea</taxon>
        <taxon>Estrildidae</taxon>
        <taxon>Estrildinae</taxon>
        <taxon>Taeniopygia</taxon>
    </lineage>
</organism>